<proteinExistence type="predicted"/>
<organism evidence="1 2">
    <name type="scientific">Halorarum salinum</name>
    <dbReference type="NCBI Taxonomy" id="2743089"/>
    <lineage>
        <taxon>Archaea</taxon>
        <taxon>Methanobacteriati</taxon>
        <taxon>Methanobacteriota</taxon>
        <taxon>Stenosarchaea group</taxon>
        <taxon>Halobacteria</taxon>
        <taxon>Halobacteriales</taxon>
        <taxon>Haloferacaceae</taxon>
        <taxon>Halorarum</taxon>
    </lineage>
</organism>
<keyword evidence="2" id="KW-1185">Reference proteome</keyword>
<reference evidence="1 2" key="1">
    <citation type="submission" date="2020-06" db="EMBL/GenBank/DDBJ databases">
        <title>NJ-3-1, isolated from saline soil.</title>
        <authorList>
            <person name="Cui H.L."/>
            <person name="Shi X."/>
        </authorList>
    </citation>
    <scope>NUCLEOTIDE SEQUENCE [LARGE SCALE GENOMIC DNA]</scope>
    <source>
        <strain evidence="1 2">NJ-3-1</strain>
    </source>
</reference>
<dbReference type="KEGG" id="halu:HUG12_14355"/>
<evidence type="ECO:0000313" key="1">
    <source>
        <dbReference type="EMBL" id="QLG64070.1"/>
    </source>
</evidence>
<evidence type="ECO:0000313" key="2">
    <source>
        <dbReference type="Proteomes" id="UP000509626"/>
    </source>
</evidence>
<name>A0A7D5LDI0_9EURY</name>
<sequence length="67" mass="7582">MSEDGPRGLMTDREMEILLGEADVSEKYYGVVVTRVRKRINRLGESELEALEAHDTLADELRDAVCE</sequence>
<dbReference type="AlphaFoldDB" id="A0A7D5LDI0"/>
<protein>
    <submittedName>
        <fullName evidence="1">Uncharacterized protein</fullName>
    </submittedName>
</protein>
<accession>A0A7D5LDI0</accession>
<dbReference type="EMBL" id="CP058579">
    <property type="protein sequence ID" value="QLG64070.1"/>
    <property type="molecule type" value="Genomic_DNA"/>
</dbReference>
<dbReference type="Proteomes" id="UP000509626">
    <property type="component" value="Chromosome"/>
</dbReference>
<gene>
    <name evidence="1" type="ORF">HUG12_14355</name>
</gene>